<proteinExistence type="predicted"/>
<dbReference type="EMBL" id="JAAZON010000104">
    <property type="protein sequence ID" value="NMC62043.1"/>
    <property type="molecule type" value="Genomic_DNA"/>
</dbReference>
<dbReference type="PANTHER" id="PTHR42663:SF6">
    <property type="entry name" value="HYDROLASE C777.06C-RELATED"/>
    <property type="match status" value="1"/>
</dbReference>
<gene>
    <name evidence="2" type="ORF">GYA55_02630</name>
</gene>
<dbReference type="InterPro" id="IPR036866">
    <property type="entry name" value="RibonucZ/Hydroxyglut_hydro"/>
</dbReference>
<reference evidence="2 3" key="1">
    <citation type="journal article" date="2020" name="Biotechnol. Biofuels">
        <title>New insights from the biogas microbiome by comprehensive genome-resolved metagenomics of nearly 1600 species originating from multiple anaerobic digesters.</title>
        <authorList>
            <person name="Campanaro S."/>
            <person name="Treu L."/>
            <person name="Rodriguez-R L.M."/>
            <person name="Kovalovszki A."/>
            <person name="Ziels R.M."/>
            <person name="Maus I."/>
            <person name="Zhu X."/>
            <person name="Kougias P.G."/>
            <person name="Basile A."/>
            <person name="Luo G."/>
            <person name="Schluter A."/>
            <person name="Konstantinidis K.T."/>
            <person name="Angelidaki I."/>
        </authorList>
    </citation>
    <scope>NUCLEOTIDE SEQUENCE [LARGE SCALE GENOMIC DNA]</scope>
    <source>
        <strain evidence="2">AS27yjCOA_65</strain>
    </source>
</reference>
<keyword evidence="2" id="KW-0378">Hydrolase</keyword>
<dbReference type="Pfam" id="PF12706">
    <property type="entry name" value="Lactamase_B_2"/>
    <property type="match status" value="1"/>
</dbReference>
<protein>
    <submittedName>
        <fullName evidence="2">MBL fold metallo-hydrolase</fullName>
    </submittedName>
</protein>
<dbReference type="AlphaFoldDB" id="A0A7X9FQK1"/>
<dbReference type="Gene3D" id="3.60.15.10">
    <property type="entry name" value="Ribonuclease Z/Hydroxyacylglutathione hydrolase-like"/>
    <property type="match status" value="1"/>
</dbReference>
<evidence type="ECO:0000259" key="1">
    <source>
        <dbReference type="Pfam" id="PF12706"/>
    </source>
</evidence>
<sequence>YATDCNNIPLESKVYLKNIEVLIIDGLRYRAHFTHFTVPEAITIAQDLGAKKTFLTHMCHSIDYDSVSSKLPKGIYLAYDGLEVEFS</sequence>
<dbReference type="SUPFAM" id="SSF56281">
    <property type="entry name" value="Metallo-hydrolase/oxidoreductase"/>
    <property type="match status" value="1"/>
</dbReference>
<comment type="caution">
    <text evidence="2">The sequence shown here is derived from an EMBL/GenBank/DDBJ whole genome shotgun (WGS) entry which is preliminary data.</text>
</comment>
<evidence type="ECO:0000313" key="2">
    <source>
        <dbReference type="EMBL" id="NMC62043.1"/>
    </source>
</evidence>
<feature type="non-terminal residue" evidence="2">
    <location>
        <position position="1"/>
    </location>
</feature>
<organism evidence="2 3">
    <name type="scientific">SAR324 cluster bacterium</name>
    <dbReference type="NCBI Taxonomy" id="2024889"/>
    <lineage>
        <taxon>Bacteria</taxon>
        <taxon>Deltaproteobacteria</taxon>
        <taxon>SAR324 cluster</taxon>
    </lineage>
</organism>
<dbReference type="InterPro" id="IPR001279">
    <property type="entry name" value="Metallo-B-lactamas"/>
</dbReference>
<evidence type="ECO:0000313" key="3">
    <source>
        <dbReference type="Proteomes" id="UP000524246"/>
    </source>
</evidence>
<accession>A0A7X9FQK1</accession>
<dbReference type="PANTHER" id="PTHR42663">
    <property type="entry name" value="HYDROLASE C777.06C-RELATED-RELATED"/>
    <property type="match status" value="1"/>
</dbReference>
<dbReference type="GO" id="GO:0016787">
    <property type="term" value="F:hydrolase activity"/>
    <property type="evidence" value="ECO:0007669"/>
    <property type="project" value="UniProtKB-KW"/>
</dbReference>
<dbReference type="Proteomes" id="UP000524246">
    <property type="component" value="Unassembled WGS sequence"/>
</dbReference>
<name>A0A7X9FQK1_9DELT</name>
<feature type="domain" description="Metallo-beta-lactamase" evidence="1">
    <location>
        <begin position="1"/>
        <end position="58"/>
    </location>
</feature>